<name>A0A8X6TT39_NEPPI</name>
<dbReference type="EMBL" id="BMAW01064212">
    <property type="protein sequence ID" value="GFT43927.1"/>
    <property type="molecule type" value="Genomic_DNA"/>
</dbReference>
<comment type="caution">
    <text evidence="1">The sequence shown here is derived from an EMBL/GenBank/DDBJ whole genome shotgun (WGS) entry which is preliminary data.</text>
</comment>
<evidence type="ECO:0000313" key="1">
    <source>
        <dbReference type="EMBL" id="GFT43927.1"/>
    </source>
</evidence>
<keyword evidence="2" id="KW-1185">Reference proteome</keyword>
<proteinExistence type="predicted"/>
<protein>
    <submittedName>
        <fullName evidence="1">Uncharacterized protein</fullName>
    </submittedName>
</protein>
<dbReference type="AlphaFoldDB" id="A0A8X6TT39"/>
<gene>
    <name evidence="1" type="ORF">NPIL_672911</name>
</gene>
<sequence length="165" mass="19137">MVLVGPSFNIDGGIQEKLKFKKKRRLLLGEILVCKVSIAMDVKTIDTATGCSFDHGRQDRRNLVNLSGYEDPDELVRHYRYYFGMSGFQSSCIFPVGSDLWRDFVYIWVWKPSEREMVKMILMRRYVPYPDCRNSKPWSVKGIRMKGVREIFGGFPRKIALKSAA</sequence>
<dbReference type="Proteomes" id="UP000887013">
    <property type="component" value="Unassembled WGS sequence"/>
</dbReference>
<organism evidence="1 2">
    <name type="scientific">Nephila pilipes</name>
    <name type="common">Giant wood spider</name>
    <name type="synonym">Nephila maculata</name>
    <dbReference type="NCBI Taxonomy" id="299642"/>
    <lineage>
        <taxon>Eukaryota</taxon>
        <taxon>Metazoa</taxon>
        <taxon>Ecdysozoa</taxon>
        <taxon>Arthropoda</taxon>
        <taxon>Chelicerata</taxon>
        <taxon>Arachnida</taxon>
        <taxon>Araneae</taxon>
        <taxon>Araneomorphae</taxon>
        <taxon>Entelegynae</taxon>
        <taxon>Araneoidea</taxon>
        <taxon>Nephilidae</taxon>
        <taxon>Nephila</taxon>
    </lineage>
</organism>
<evidence type="ECO:0000313" key="2">
    <source>
        <dbReference type="Proteomes" id="UP000887013"/>
    </source>
</evidence>
<accession>A0A8X6TT39</accession>
<reference evidence="1" key="1">
    <citation type="submission" date="2020-08" db="EMBL/GenBank/DDBJ databases">
        <title>Multicomponent nature underlies the extraordinary mechanical properties of spider dragline silk.</title>
        <authorList>
            <person name="Kono N."/>
            <person name="Nakamura H."/>
            <person name="Mori M."/>
            <person name="Yoshida Y."/>
            <person name="Ohtoshi R."/>
            <person name="Malay A.D."/>
            <person name="Moran D.A.P."/>
            <person name="Tomita M."/>
            <person name="Numata K."/>
            <person name="Arakawa K."/>
        </authorList>
    </citation>
    <scope>NUCLEOTIDE SEQUENCE</scope>
</reference>